<protein>
    <submittedName>
        <fullName evidence="6">Uncharacterized protein</fullName>
    </submittedName>
</protein>
<evidence type="ECO:0000256" key="3">
    <source>
        <dbReference type="SAM" id="SignalP"/>
    </source>
</evidence>
<feature type="signal peptide" evidence="3">
    <location>
        <begin position="1"/>
        <end position="35"/>
    </location>
</feature>
<dbReference type="EMBL" id="VMBG01000001">
    <property type="protein sequence ID" value="TSJ78437.1"/>
    <property type="molecule type" value="Genomic_DNA"/>
</dbReference>
<keyword evidence="3" id="KW-0732">Signal</keyword>
<dbReference type="PANTHER" id="PTHR45982:SF1">
    <property type="entry name" value="REGULATOR OF CHROMOSOME CONDENSATION"/>
    <property type="match status" value="1"/>
</dbReference>
<dbReference type="InterPro" id="IPR011050">
    <property type="entry name" value="Pectin_lyase_fold/virulence"/>
</dbReference>
<dbReference type="OrthoDB" id="182883at2"/>
<name>A0A556QP81_9BACT</name>
<dbReference type="PANTHER" id="PTHR45982">
    <property type="entry name" value="REGULATOR OF CHROMOSOME CONDENSATION"/>
    <property type="match status" value="1"/>
</dbReference>
<dbReference type="SMART" id="SM00710">
    <property type="entry name" value="PbH1"/>
    <property type="match status" value="7"/>
</dbReference>
<dbReference type="Pfam" id="PF13540">
    <property type="entry name" value="RCC1_2"/>
    <property type="match status" value="2"/>
</dbReference>
<evidence type="ECO:0000256" key="2">
    <source>
        <dbReference type="ARBA" id="ARBA00022737"/>
    </source>
</evidence>
<keyword evidence="1" id="KW-0344">Guanine-nucleotide releasing factor</keyword>
<feature type="chain" id="PRO_5021829486" evidence="3">
    <location>
        <begin position="36"/>
        <end position="1501"/>
    </location>
</feature>
<dbReference type="Proteomes" id="UP000315648">
    <property type="component" value="Unassembled WGS sequence"/>
</dbReference>
<dbReference type="GO" id="GO:0005737">
    <property type="term" value="C:cytoplasm"/>
    <property type="evidence" value="ECO:0007669"/>
    <property type="project" value="TreeGrafter"/>
</dbReference>
<keyword evidence="2" id="KW-0677">Repeat</keyword>
<sequence>MKIPICCVRLQSFIRRPLFAAAIFLQIAGASHALAQITTGGNHTVVVNEDTGAVVSWGLNTNGQLGDGTTLSRTEAVPVQKASGPLTGISAVAAGGTHSVALASDGTVWTWGSNLYGQLGNGNNTQQTKAVQVLTSSGTLTGISAIAAGEQFTLALKSDGTVWAWGVNSIGQLGIGSTLNQNRAMPTGLTGITSIAAGQLHGLARKNDGTVWAWGHNVNGQVGNNTTTQQNTPVQVVTATGALTGVSHVAAGSAHSLALKSDGTVCAWGYNLYGAVGDNTATQRLVATPTLSLTNVVAVLGGGYHSVAIKSDGTAWSWGYNFNGQLGDGTLTDRRTPIQMTGLASIKAVTARGNRTMVMLTDGKIYGLGDNSYGTFGTGSGSAGSSWAPVTVPGLDNLKAVSAGMFSSLALDDDGTLWAFGQNVYGQLGINSVVNASIPTVTLILTNVQTMSAGSYHATAVKTDGTVWGWGLNTNGQVGDGTTVQRNQPVQVLTASAPLTNAVMVAAGASHSAALKTDGTVWTWGANNYGQLGDGTTTNRTRAAQVATVSGPLTGIIEISAGAHHTVALKNDGTVWIWGRNSSGQLGNGNTTSQSYAIQVPLATAALSIAAGDGHTAVIMNDRTLMAWGGNAFGQLGDNSTANRLSPVAVSTISSVASLSAHNNHTMAVKLDSTVWGWGSNAFGEIGNSSFSNERIPKQLAGLVAASSTTAPNAGDCGGNHGLLINSDGTLSAWGSNLYGQLGNGQFGYSTTPVQATFVSFTDTSGLWVDQAAPAGGTGTYLAPFQTIAAAIAKSKLVSDTNTRITVRAGTYKEAVSLNGTYGGAKSGTPANPFILRGMPGERVVVSGFKAITGWTLDSGGVYVANVGTWNSASPTPPNKYPDTFYVGRSERLMAQAPNVGTGLWTWQSKTTGTDSSGAAYSIITDTAHLVGVGDLVGGYVQYFNGDSNVGGMILENDPVAGTLKFAGSVTTGPNAPYIIKNRRQLVDRPGEWAVVAQPDGTYKVYYWPHNFAELANTQSRNGYNNGITVYGVHDVVVMGFEVEGISGAGNGINATNCQNVSILWNVVHDNGGYLWQGNRVAAINGAGIYLRNVTGASVVGNNHVTLNHFGIVLTQCADTVVTQNEIAYNHIDGMDLSSNANLSTPCINITISENYIHHHFNLLQHADGIQTYETGVQNLNLLNNVIVGGPQIMINGLGGGTFAGNVVTHAYINNLAGADRDLHYYENPIITNNNTFATGLDLMGAMANSSIENVLYGRLTTRRGQYTGNRNLLQPVPLTATTYDAGSLISISSTGVWSAFGYANTGVAGFYSLTGQDQHSVIGDRFATQFINMPTSVRYIKDPTKGGSTTTSTTVCLYDSGGRPLADFKVGDHVEFNLDGVVRTVTAIDTTDKLVTFTPALYRVTPGDGEGWASLGRNDFLENWGTRTNFARDSRLAPGSPGLTMSSTGGPIGSLINLAHYRVSDFDGDGVRDNPQLPADVQANQAARDFHLSTWSSFGN</sequence>
<dbReference type="InterPro" id="IPR039448">
    <property type="entry name" value="Beta_helix"/>
</dbReference>
<evidence type="ECO:0000259" key="5">
    <source>
        <dbReference type="Pfam" id="PF25390"/>
    </source>
</evidence>
<reference evidence="6 7" key="1">
    <citation type="submission" date="2019-07" db="EMBL/GenBank/DDBJ databases">
        <title>Description of 53C-WASEF.</title>
        <authorList>
            <person name="Pitt A."/>
            <person name="Hahn M.W."/>
        </authorList>
    </citation>
    <scope>NUCLEOTIDE SEQUENCE [LARGE SCALE GENOMIC DNA]</scope>
    <source>
        <strain evidence="6 7">53C-WASEF</strain>
    </source>
</reference>
<gene>
    <name evidence="6" type="ORF">FPL22_03820</name>
</gene>
<dbReference type="RefSeq" id="WP_144228778.1">
    <property type="nucleotide sequence ID" value="NZ_CBCRVV010000021.1"/>
</dbReference>
<accession>A0A556QP81</accession>
<dbReference type="InterPro" id="IPR006626">
    <property type="entry name" value="PbH1"/>
</dbReference>
<feature type="domain" description="Right handed beta helix" evidence="4">
    <location>
        <begin position="1077"/>
        <end position="1196"/>
    </location>
</feature>
<evidence type="ECO:0000313" key="6">
    <source>
        <dbReference type="EMBL" id="TSJ78437.1"/>
    </source>
</evidence>
<feature type="domain" description="RCC1-like" evidence="5">
    <location>
        <begin position="33"/>
        <end position="357"/>
    </location>
</feature>
<dbReference type="InterPro" id="IPR000408">
    <property type="entry name" value="Reg_chr_condens"/>
</dbReference>
<dbReference type="SUPFAM" id="SSF51126">
    <property type="entry name" value="Pectin lyase-like"/>
    <property type="match status" value="1"/>
</dbReference>
<dbReference type="PROSITE" id="PS00626">
    <property type="entry name" value="RCC1_2"/>
    <property type="match status" value="3"/>
</dbReference>
<proteinExistence type="predicted"/>
<dbReference type="GO" id="GO:0005085">
    <property type="term" value="F:guanyl-nucleotide exchange factor activity"/>
    <property type="evidence" value="ECO:0007669"/>
    <property type="project" value="TreeGrafter"/>
</dbReference>
<dbReference type="Gene3D" id="2.160.20.10">
    <property type="entry name" value="Single-stranded right-handed beta-helix, Pectin lyase-like"/>
    <property type="match status" value="2"/>
</dbReference>
<evidence type="ECO:0000256" key="1">
    <source>
        <dbReference type="ARBA" id="ARBA00022658"/>
    </source>
</evidence>
<evidence type="ECO:0000313" key="7">
    <source>
        <dbReference type="Proteomes" id="UP000315648"/>
    </source>
</evidence>
<dbReference type="InterPro" id="IPR012334">
    <property type="entry name" value="Pectin_lyas_fold"/>
</dbReference>
<dbReference type="PRINTS" id="PR00633">
    <property type="entry name" value="RCCNDNSATION"/>
</dbReference>
<organism evidence="6 7">
    <name type="scientific">Rariglobus hedericola</name>
    <dbReference type="NCBI Taxonomy" id="2597822"/>
    <lineage>
        <taxon>Bacteria</taxon>
        <taxon>Pseudomonadati</taxon>
        <taxon>Verrucomicrobiota</taxon>
        <taxon>Opitutia</taxon>
        <taxon>Opitutales</taxon>
        <taxon>Opitutaceae</taxon>
        <taxon>Rariglobus</taxon>
    </lineage>
</organism>
<evidence type="ECO:0000259" key="4">
    <source>
        <dbReference type="Pfam" id="PF13229"/>
    </source>
</evidence>
<dbReference type="PROSITE" id="PS50012">
    <property type="entry name" value="RCC1_3"/>
    <property type="match status" value="13"/>
</dbReference>
<dbReference type="Gene3D" id="2.130.10.30">
    <property type="entry name" value="Regulator of chromosome condensation 1/beta-lactamase-inhibitor protein II"/>
    <property type="match status" value="4"/>
</dbReference>
<feature type="domain" description="RCC1-like" evidence="5">
    <location>
        <begin position="500"/>
        <end position="755"/>
    </location>
</feature>
<comment type="caution">
    <text evidence="6">The sequence shown here is derived from an EMBL/GenBank/DDBJ whole genome shotgun (WGS) entry which is preliminary data.</text>
</comment>
<dbReference type="InterPro" id="IPR051553">
    <property type="entry name" value="Ran_GTPase-activating"/>
</dbReference>
<dbReference type="SUPFAM" id="SSF50985">
    <property type="entry name" value="RCC1/BLIP-II"/>
    <property type="match status" value="3"/>
</dbReference>
<dbReference type="InterPro" id="IPR058923">
    <property type="entry name" value="RCC1-like_dom"/>
</dbReference>
<keyword evidence="7" id="KW-1185">Reference proteome</keyword>
<dbReference type="Pfam" id="PF25390">
    <property type="entry name" value="WD40_RLD"/>
    <property type="match status" value="2"/>
</dbReference>
<dbReference type="Pfam" id="PF13229">
    <property type="entry name" value="Beta_helix"/>
    <property type="match status" value="1"/>
</dbReference>
<dbReference type="InterPro" id="IPR009091">
    <property type="entry name" value="RCC1/BLIP-II"/>
</dbReference>